<comment type="similarity">
    <text evidence="2 8">Belongs to the major facilitator superfamily. Bcr/CmlA family.</text>
</comment>
<dbReference type="GO" id="GO:1990961">
    <property type="term" value="P:xenobiotic detoxification by transmembrane export across the plasma membrane"/>
    <property type="evidence" value="ECO:0007669"/>
    <property type="project" value="InterPro"/>
</dbReference>
<feature type="domain" description="Major facilitator superfamily (MFS) profile" evidence="9">
    <location>
        <begin position="4"/>
        <end position="392"/>
    </location>
</feature>
<keyword evidence="5 8" id="KW-0812">Transmembrane</keyword>
<keyword evidence="3 8" id="KW-0813">Transport</keyword>
<dbReference type="InterPro" id="IPR011701">
    <property type="entry name" value="MFS"/>
</dbReference>
<evidence type="ECO:0000259" key="9">
    <source>
        <dbReference type="PROSITE" id="PS50850"/>
    </source>
</evidence>
<feature type="transmembrane region" description="Helical" evidence="8">
    <location>
        <begin position="159"/>
        <end position="181"/>
    </location>
</feature>
<feature type="transmembrane region" description="Helical" evidence="8">
    <location>
        <begin position="98"/>
        <end position="119"/>
    </location>
</feature>
<dbReference type="Proteomes" id="UP000242930">
    <property type="component" value="Unassembled WGS sequence"/>
</dbReference>
<dbReference type="EMBL" id="FNZE01000008">
    <property type="protein sequence ID" value="SEJ43515.1"/>
    <property type="molecule type" value="Genomic_DNA"/>
</dbReference>
<feature type="transmembrane region" description="Helical" evidence="8">
    <location>
        <begin position="277"/>
        <end position="299"/>
    </location>
</feature>
<dbReference type="NCBIfam" id="TIGR00710">
    <property type="entry name" value="efflux_Bcr_CflA"/>
    <property type="match status" value="1"/>
</dbReference>
<evidence type="ECO:0000256" key="7">
    <source>
        <dbReference type="ARBA" id="ARBA00023136"/>
    </source>
</evidence>
<accession>A0A1H6Z3J3</accession>
<evidence type="ECO:0000256" key="8">
    <source>
        <dbReference type="RuleBase" id="RU365088"/>
    </source>
</evidence>
<protein>
    <recommendedName>
        <fullName evidence="8">Bcr/CflA family efflux transporter</fullName>
    </recommendedName>
</protein>
<dbReference type="Gene3D" id="1.20.1720.10">
    <property type="entry name" value="Multidrug resistance protein D"/>
    <property type="match status" value="1"/>
</dbReference>
<dbReference type="PANTHER" id="PTHR43124:SF3">
    <property type="entry name" value="CHLORAMPHENICOL EFFLUX PUMP RV0191"/>
    <property type="match status" value="1"/>
</dbReference>
<keyword evidence="8" id="KW-0997">Cell inner membrane</keyword>
<comment type="subcellular location">
    <subcellularLocation>
        <location evidence="8">Cell inner membrane</location>
        <topology evidence="8">Multi-pass membrane protein</topology>
    </subcellularLocation>
    <subcellularLocation>
        <location evidence="1">Cell membrane</location>
        <topology evidence="1">Multi-pass membrane protein</topology>
    </subcellularLocation>
</comment>
<comment type="caution">
    <text evidence="8">Lacks conserved residue(s) required for the propagation of feature annotation.</text>
</comment>
<evidence type="ECO:0000256" key="3">
    <source>
        <dbReference type="ARBA" id="ARBA00022448"/>
    </source>
</evidence>
<evidence type="ECO:0000256" key="6">
    <source>
        <dbReference type="ARBA" id="ARBA00022989"/>
    </source>
</evidence>
<organism evidence="10 11">
    <name type="scientific">Pseudomonas linyingensis</name>
    <dbReference type="NCBI Taxonomy" id="915471"/>
    <lineage>
        <taxon>Bacteria</taxon>
        <taxon>Pseudomonadati</taxon>
        <taxon>Pseudomonadota</taxon>
        <taxon>Gammaproteobacteria</taxon>
        <taxon>Pseudomonadales</taxon>
        <taxon>Pseudomonadaceae</taxon>
        <taxon>Pseudomonas</taxon>
    </lineage>
</organism>
<keyword evidence="4" id="KW-1003">Cell membrane</keyword>
<evidence type="ECO:0000313" key="11">
    <source>
        <dbReference type="Proteomes" id="UP000242930"/>
    </source>
</evidence>
<name>A0A1H6Z3J3_9PSED</name>
<evidence type="ECO:0000256" key="4">
    <source>
        <dbReference type="ARBA" id="ARBA00022475"/>
    </source>
</evidence>
<dbReference type="InterPro" id="IPR004812">
    <property type="entry name" value="Efflux_drug-R_Bcr/CmlA"/>
</dbReference>
<feature type="transmembrane region" description="Helical" evidence="8">
    <location>
        <begin position="211"/>
        <end position="235"/>
    </location>
</feature>
<feature type="transmembrane region" description="Helical" evidence="8">
    <location>
        <begin position="72"/>
        <end position="92"/>
    </location>
</feature>
<dbReference type="PANTHER" id="PTHR43124">
    <property type="entry name" value="PURINE EFFLUX PUMP PBUE"/>
    <property type="match status" value="1"/>
</dbReference>
<evidence type="ECO:0000313" key="10">
    <source>
        <dbReference type="EMBL" id="SEJ43515.1"/>
    </source>
</evidence>
<dbReference type="OrthoDB" id="9814303at2"/>
<dbReference type="InterPro" id="IPR036259">
    <property type="entry name" value="MFS_trans_sf"/>
</dbReference>
<dbReference type="CDD" id="cd17320">
    <property type="entry name" value="MFS_MdfA_MDR_like"/>
    <property type="match status" value="1"/>
</dbReference>
<dbReference type="GO" id="GO:0005886">
    <property type="term" value="C:plasma membrane"/>
    <property type="evidence" value="ECO:0007669"/>
    <property type="project" value="UniProtKB-SubCell"/>
</dbReference>
<dbReference type="Pfam" id="PF07690">
    <property type="entry name" value="MFS_1"/>
    <property type="match status" value="1"/>
</dbReference>
<dbReference type="InterPro" id="IPR050189">
    <property type="entry name" value="MFS_Efflux_Transporters"/>
</dbReference>
<keyword evidence="7 8" id="KW-0472">Membrane</keyword>
<keyword evidence="11" id="KW-1185">Reference proteome</keyword>
<evidence type="ECO:0000256" key="5">
    <source>
        <dbReference type="ARBA" id="ARBA00022692"/>
    </source>
</evidence>
<keyword evidence="6 8" id="KW-1133">Transmembrane helix</keyword>
<feature type="transmembrane region" description="Helical" evidence="8">
    <location>
        <begin position="47"/>
        <end position="65"/>
    </location>
</feature>
<feature type="transmembrane region" description="Helical" evidence="8">
    <location>
        <begin position="247"/>
        <end position="265"/>
    </location>
</feature>
<sequence length="403" mass="42344">MPSSSLFVLLVSALAAMGQFAIATYLPAFDAIGADLAASPDQVQQTLTAYLLPFALAIVWHGAISDALGRRSFILCAQLLFLAGSLVCALAPSIDWLLAGRVLQGLSAGVGIVVGRAMLRDRFDGVLAQKQLAMVAILFSLAPALAPVCGGWLLPLVGWRGIFAFLAVLSALLWLGCWRYLDETLPAERRQSLRPLALTRGFVGLLRDGRYLLVCLANAGVNTAIYLYVLGAPTFVTRHLGLGPQSFAWLFLPIVGGLLLGSFAAHRAAGRQAPERAVLLGYALMLAAALLNIGAALWLPVGVPWSLLALPLFGFGLMLTQPGLQLLALDRFPERRGLASSGYVTIQQASNALSAAVLVPLLLDSTLGLALGMGALVVLALLAFGLAQAGAQQAQSISKEQNA</sequence>
<evidence type="ECO:0000256" key="2">
    <source>
        <dbReference type="ARBA" id="ARBA00006236"/>
    </source>
</evidence>
<feature type="transmembrane region" description="Helical" evidence="8">
    <location>
        <begin position="369"/>
        <end position="389"/>
    </location>
</feature>
<gene>
    <name evidence="10" type="ORF">SAMN05216201_108196</name>
</gene>
<proteinExistence type="inferred from homology"/>
<dbReference type="PROSITE" id="PS50850">
    <property type="entry name" value="MFS"/>
    <property type="match status" value="1"/>
</dbReference>
<reference evidence="11" key="1">
    <citation type="submission" date="2016-10" db="EMBL/GenBank/DDBJ databases">
        <authorList>
            <person name="Varghese N."/>
            <person name="Submissions S."/>
        </authorList>
    </citation>
    <scope>NUCLEOTIDE SEQUENCE [LARGE SCALE GENOMIC DNA]</scope>
    <source>
        <strain evidence="11">LMG 25967</strain>
    </source>
</reference>
<feature type="transmembrane region" description="Helical" evidence="8">
    <location>
        <begin position="131"/>
        <end position="153"/>
    </location>
</feature>
<dbReference type="InterPro" id="IPR020846">
    <property type="entry name" value="MFS_dom"/>
</dbReference>
<dbReference type="STRING" id="915471.SAMN05216201_108196"/>
<dbReference type="SUPFAM" id="SSF103473">
    <property type="entry name" value="MFS general substrate transporter"/>
    <property type="match status" value="1"/>
</dbReference>
<evidence type="ECO:0000256" key="1">
    <source>
        <dbReference type="ARBA" id="ARBA00004651"/>
    </source>
</evidence>
<dbReference type="AlphaFoldDB" id="A0A1H6Z3J3"/>
<dbReference type="GO" id="GO:0042910">
    <property type="term" value="F:xenobiotic transmembrane transporter activity"/>
    <property type="evidence" value="ECO:0007669"/>
    <property type="project" value="InterPro"/>
</dbReference>
<dbReference type="RefSeq" id="WP_090311197.1">
    <property type="nucleotide sequence ID" value="NZ_FNZE01000008.1"/>
</dbReference>